<sequence>MSRRRPGWEDEVPMEDMEVGALRFHYWAGKFAEPAPDITDVLTARLPDARHLIAIWEPLATKAPSPSRCLPFCCLRRTVVFYHRPYVVGWPRGGRDMDGVFHPDWNKGFIEYDQIETRLGSDDIVEFDGDRFEVGGGHVCWSKSRPGAHKRWWMRFWARRQAEVARIGERAA</sequence>
<reference evidence="1" key="1">
    <citation type="submission" date="2020-07" db="EMBL/GenBank/DDBJ databases">
        <authorList>
            <person name="Camacho E."/>
        </authorList>
    </citation>
    <scope>NUCLEOTIDE SEQUENCE</scope>
    <source>
        <strain evidence="1">MPO218</strain>
    </source>
</reference>
<dbReference type="RefSeq" id="WP_208631770.1">
    <property type="nucleotide sequence ID" value="NZ_CP059319.1"/>
</dbReference>
<organism evidence="1 2">
    <name type="scientific">Rhizorhabdus wittichii</name>
    <dbReference type="NCBI Taxonomy" id="160791"/>
    <lineage>
        <taxon>Bacteria</taxon>
        <taxon>Pseudomonadati</taxon>
        <taxon>Pseudomonadota</taxon>
        <taxon>Alphaproteobacteria</taxon>
        <taxon>Sphingomonadales</taxon>
        <taxon>Sphingomonadaceae</taxon>
        <taxon>Rhizorhabdus</taxon>
    </lineage>
</organism>
<dbReference type="Proteomes" id="UP000664914">
    <property type="component" value="Chromosome"/>
</dbReference>
<evidence type="ECO:0000313" key="1">
    <source>
        <dbReference type="EMBL" id="QTH19814.1"/>
    </source>
</evidence>
<gene>
    <name evidence="1" type="ORF">HRJ34_15730</name>
</gene>
<reference evidence="1" key="2">
    <citation type="submission" date="2021-04" db="EMBL/GenBank/DDBJ databases">
        <title>Isolation and genomic analysis of the ibuprofen-degrading bacterium Sphingomonas strain MPO218.</title>
        <authorList>
            <person name="Aulestia M."/>
            <person name="Flores A."/>
            <person name="Mangas E.L."/>
            <person name="Perez-Pulido A.J."/>
            <person name="Santero E."/>
            <person name="Camacho E.M."/>
        </authorList>
    </citation>
    <scope>NUCLEOTIDE SEQUENCE</scope>
    <source>
        <strain evidence="1">MPO218</strain>
    </source>
</reference>
<dbReference type="AlphaFoldDB" id="A0A975HDJ7"/>
<dbReference type="EMBL" id="CP059319">
    <property type="protein sequence ID" value="QTH19814.1"/>
    <property type="molecule type" value="Genomic_DNA"/>
</dbReference>
<proteinExistence type="predicted"/>
<evidence type="ECO:0000313" key="2">
    <source>
        <dbReference type="Proteomes" id="UP000664914"/>
    </source>
</evidence>
<accession>A0A975HDJ7</accession>
<name>A0A975HDJ7_9SPHN</name>
<protein>
    <submittedName>
        <fullName evidence="1">Uncharacterized protein</fullName>
    </submittedName>
</protein>